<evidence type="ECO:0008006" key="3">
    <source>
        <dbReference type="Google" id="ProtNLM"/>
    </source>
</evidence>
<reference evidence="1 2" key="1">
    <citation type="submission" date="2017-11" db="EMBL/GenBank/DDBJ databases">
        <title>Genomic Encyclopedia of Archaeal and Bacterial Type Strains, Phase II (KMG-II): From Individual Species to Whole Genera.</title>
        <authorList>
            <person name="Goeker M."/>
        </authorList>
    </citation>
    <scope>NUCLEOTIDE SEQUENCE [LARGE SCALE GENOMIC DNA]</scope>
    <source>
        <strain evidence="1 2">DSM 27617</strain>
    </source>
</reference>
<organism evidence="1 2">
    <name type="scientific">Chryseobacterium geocarposphaerae</name>
    <dbReference type="NCBI Taxonomy" id="1416776"/>
    <lineage>
        <taxon>Bacteria</taxon>
        <taxon>Pseudomonadati</taxon>
        <taxon>Bacteroidota</taxon>
        <taxon>Flavobacteriia</taxon>
        <taxon>Flavobacteriales</taxon>
        <taxon>Weeksellaceae</taxon>
        <taxon>Chryseobacterium group</taxon>
        <taxon>Chryseobacterium</taxon>
    </lineage>
</organism>
<name>A0A2M9C1Q0_9FLAO</name>
<dbReference type="NCBIfam" id="NF047798">
    <property type="entry name" value="leader_Chryseo"/>
    <property type="match status" value="1"/>
</dbReference>
<dbReference type="AlphaFoldDB" id="A0A2M9C1Q0"/>
<evidence type="ECO:0000313" key="2">
    <source>
        <dbReference type="Proteomes" id="UP000228740"/>
    </source>
</evidence>
<dbReference type="Proteomes" id="UP000228740">
    <property type="component" value="Unassembled WGS sequence"/>
</dbReference>
<gene>
    <name evidence="1" type="ORF">CLV73_2723</name>
</gene>
<comment type="caution">
    <text evidence="1">The sequence shown here is derived from an EMBL/GenBank/DDBJ whole genome shotgun (WGS) entry which is preliminary data.</text>
</comment>
<proteinExistence type="predicted"/>
<evidence type="ECO:0000313" key="1">
    <source>
        <dbReference type="EMBL" id="PJJ64364.1"/>
    </source>
</evidence>
<dbReference type="InterPro" id="IPR058074">
    <property type="entry name" value="Bacteriocin-like"/>
</dbReference>
<protein>
    <recommendedName>
        <fullName evidence="3">Bacteriocin-like protein</fullName>
    </recommendedName>
</protein>
<dbReference type="EMBL" id="PGFD01000002">
    <property type="protein sequence ID" value="PJJ64364.1"/>
    <property type="molecule type" value="Genomic_DNA"/>
</dbReference>
<sequence length="58" mass="6472">MKNLKKISRENLKTVKGGYIQECVDNMYAMGCQLNPGPDLTYTSIPGCPSSVKRYCLI</sequence>
<keyword evidence="2" id="KW-1185">Reference proteome</keyword>
<accession>A0A2M9C1Q0</accession>